<dbReference type="EMBL" id="CP000615">
    <property type="protein sequence ID" value="ABO57535.1"/>
    <property type="molecule type" value="Genomic_DNA"/>
</dbReference>
<dbReference type="AlphaFoldDB" id="A4JMN2"/>
<organism evidence="1 2">
    <name type="scientific">Burkholderia vietnamiensis (strain G4 / LMG 22486)</name>
    <name type="common">Burkholderia cepacia (strain R1808)</name>
    <dbReference type="NCBI Taxonomy" id="269482"/>
    <lineage>
        <taxon>Bacteria</taxon>
        <taxon>Pseudomonadati</taxon>
        <taxon>Pseudomonadota</taxon>
        <taxon>Betaproteobacteria</taxon>
        <taxon>Burkholderiales</taxon>
        <taxon>Burkholderiaceae</taxon>
        <taxon>Burkholderia</taxon>
        <taxon>Burkholderia cepacia complex</taxon>
    </lineage>
</organism>
<gene>
    <name evidence="1" type="ordered locus">Bcep1808_4572</name>
</gene>
<dbReference type="KEGG" id="bvi:Bcep1808_4572"/>
<reference evidence="2" key="1">
    <citation type="submission" date="2007-03" db="EMBL/GenBank/DDBJ databases">
        <title>Complete sequence of chromosome 2 of Burkholderia vietnamiensis G4.</title>
        <authorList>
            <consortium name="US DOE Joint Genome Institute"/>
            <person name="Copeland A."/>
            <person name="Lucas S."/>
            <person name="Lapidus A."/>
            <person name="Barry K."/>
            <person name="Detter J.C."/>
            <person name="Glavina del Rio T."/>
            <person name="Hammon N."/>
            <person name="Israni S."/>
            <person name="Dalin E."/>
            <person name="Tice H."/>
            <person name="Pitluck S."/>
            <person name="Chain P."/>
            <person name="Malfatti S."/>
            <person name="Shin M."/>
            <person name="Vergez L."/>
            <person name="Schmutz J."/>
            <person name="Larimer F."/>
            <person name="Land M."/>
            <person name="Hauser L."/>
            <person name="Kyrpides N."/>
            <person name="Tiedje J."/>
            <person name="Richardson P."/>
        </authorList>
    </citation>
    <scope>NUCLEOTIDE SEQUENCE [LARGE SCALE GENOMIC DNA]</scope>
    <source>
        <strain evidence="2">G4 / LMG 22486</strain>
    </source>
</reference>
<protein>
    <submittedName>
        <fullName evidence="1">Uncharacterized protein</fullName>
    </submittedName>
</protein>
<proteinExistence type="predicted"/>
<evidence type="ECO:0000313" key="2">
    <source>
        <dbReference type="Proteomes" id="UP000002287"/>
    </source>
</evidence>
<accession>A4JMN2</accession>
<evidence type="ECO:0000313" key="1">
    <source>
        <dbReference type="EMBL" id="ABO57535.1"/>
    </source>
</evidence>
<name>A4JMN2_BURVG</name>
<dbReference type="HOGENOM" id="CLU_2567344_0_0_4"/>
<sequence>MWTFLPSRVDLLYAFTALTNHQTRMASRVLGQSTEFTYSIIGLQIRLGVSDAPGSVRLWLPSASQRLSRIPRDFRKCASGR</sequence>
<dbReference type="Proteomes" id="UP000002287">
    <property type="component" value="Chromosome 2"/>
</dbReference>